<evidence type="ECO:0000256" key="2">
    <source>
        <dbReference type="SAM" id="Phobius"/>
    </source>
</evidence>
<feature type="region of interest" description="Disordered" evidence="1">
    <location>
        <begin position="64"/>
        <end position="92"/>
    </location>
</feature>
<gene>
    <name evidence="4" type="ORF">OOJ94_11765</name>
    <name evidence="5" type="ORF">RI536_04560</name>
</gene>
<protein>
    <submittedName>
        <fullName evidence="5">LPXTG cell wall anchor domain-containing protein</fullName>
    </submittedName>
</protein>
<dbReference type="AlphaFoldDB" id="A0AAW8VVT3"/>
<organism evidence="5 6">
    <name type="scientific">Lactiplantibacillus pentosus</name>
    <name type="common">Lactobacillus pentosus</name>
    <dbReference type="NCBI Taxonomy" id="1589"/>
    <lineage>
        <taxon>Bacteria</taxon>
        <taxon>Bacillati</taxon>
        <taxon>Bacillota</taxon>
        <taxon>Bacilli</taxon>
        <taxon>Lactobacillales</taxon>
        <taxon>Lactobacillaceae</taxon>
        <taxon>Lactiplantibacillus</taxon>
    </lineage>
</organism>
<evidence type="ECO:0000313" key="6">
    <source>
        <dbReference type="Proteomes" id="UP001267003"/>
    </source>
</evidence>
<accession>A0AAW8VVT3</accession>
<evidence type="ECO:0000313" key="4">
    <source>
        <dbReference type="EMBL" id="MDF2313501.1"/>
    </source>
</evidence>
<reference evidence="4" key="2">
    <citation type="journal article" date="2023" name="Front Nutr">
        <title>Lactiplantibacillus pentosus P2020 protects the hyperuricemia and renal inflammation in mice.</title>
        <authorList>
            <person name="Wang Z."/>
            <person name="Song L."/>
            <person name="Li X."/>
            <person name="Xiao Y."/>
            <person name="Huang Y."/>
            <person name="Zhang Y."/>
            <person name="Li J."/>
            <person name="Li M."/>
            <person name="Ren Z."/>
        </authorList>
    </citation>
    <scope>NUCLEOTIDE SEQUENCE</scope>
    <source>
        <strain evidence="4">P2000</strain>
    </source>
</reference>
<dbReference type="Proteomes" id="UP001151834">
    <property type="component" value="Unassembled WGS sequence"/>
</dbReference>
<dbReference type="Proteomes" id="UP001267003">
    <property type="component" value="Unassembled WGS sequence"/>
</dbReference>
<dbReference type="EMBL" id="JAPEQV010000014">
    <property type="protein sequence ID" value="MDF2313501.1"/>
    <property type="molecule type" value="Genomic_DNA"/>
</dbReference>
<feature type="compositionally biased region" description="Polar residues" evidence="1">
    <location>
        <begin position="66"/>
        <end position="91"/>
    </location>
</feature>
<keyword evidence="2" id="KW-1133">Transmembrane helix</keyword>
<dbReference type="NCBIfam" id="TIGR01167">
    <property type="entry name" value="LPXTG_anchor"/>
    <property type="match status" value="1"/>
</dbReference>
<evidence type="ECO:0000256" key="3">
    <source>
        <dbReference type="SAM" id="SignalP"/>
    </source>
</evidence>
<dbReference type="RefSeq" id="WP_056952806.1">
    <property type="nucleotide sequence ID" value="NZ_BJZC01000020.1"/>
</dbReference>
<dbReference type="EMBL" id="JAVLAQ010000001">
    <property type="protein sequence ID" value="MDT6989373.1"/>
    <property type="molecule type" value="Genomic_DNA"/>
</dbReference>
<reference evidence="5" key="3">
    <citation type="submission" date="2023-08" db="EMBL/GenBank/DDBJ databases">
        <authorList>
            <person name="Page C.A."/>
            <person name="Perez-Diaz I.M."/>
        </authorList>
    </citation>
    <scope>NUCLEOTIDE SEQUENCE</scope>
    <source>
        <strain evidence="5">7.8.46</strain>
    </source>
</reference>
<feature type="transmembrane region" description="Helical" evidence="2">
    <location>
        <begin position="110"/>
        <end position="131"/>
    </location>
</feature>
<proteinExistence type="predicted"/>
<evidence type="ECO:0000256" key="1">
    <source>
        <dbReference type="SAM" id="MobiDB-lite"/>
    </source>
</evidence>
<sequence>MPIKRWRLIVGVVLVLGWPLSAQAGTQGRTEISVGFYETTYDADRIIPARDIPDGRRPYVLKTTKQRPGTRSPVTQPTTGTSRQGQPTNTIAGWPTALANGRLPQTSERASLWGLLAGMSLLAGTLLGALYRQLKEQFGGDAGV</sequence>
<feature type="signal peptide" evidence="3">
    <location>
        <begin position="1"/>
        <end position="24"/>
    </location>
</feature>
<dbReference type="GeneID" id="49395110"/>
<name>A0AAW8VVT3_LACPE</name>
<keyword evidence="2" id="KW-0812">Transmembrane</keyword>
<keyword evidence="3" id="KW-0732">Signal</keyword>
<reference evidence="4" key="1">
    <citation type="submission" date="2022-11" db="EMBL/GenBank/DDBJ databases">
        <authorList>
            <person name="Wang Z."/>
        </authorList>
    </citation>
    <scope>NUCLEOTIDE SEQUENCE</scope>
    <source>
        <strain evidence="4">P2000</strain>
    </source>
</reference>
<comment type="caution">
    <text evidence="5">The sequence shown here is derived from an EMBL/GenBank/DDBJ whole genome shotgun (WGS) entry which is preliminary data.</text>
</comment>
<keyword evidence="2" id="KW-0472">Membrane</keyword>
<evidence type="ECO:0000313" key="5">
    <source>
        <dbReference type="EMBL" id="MDT6989373.1"/>
    </source>
</evidence>
<feature type="chain" id="PRO_5043297414" evidence="3">
    <location>
        <begin position="25"/>
        <end position="144"/>
    </location>
</feature>